<sequence length="281" mass="30617">MRGELATDWRSVRALGELPVVQTPATVAGADKVAAEDTTTEGGDTSPVAEEAMVVHAGYNHDMEAGKLAGTPLVGQLSTPAKGDGNDDECDIEVKELHHRMDDPAVHGDTAPDRHGKEELGYSEDNKNTTKNMFKTNLRNRLSPSIVNAIMVIRVRLKRHKKRCFDYELPEKLSASSELGIRSSPPSSAAFPPRLQGPAARAGRDPDRYDSHPVSDKDGSIYTQPGPHDRSPPSDRLISTSSHVQRKTMTSAPYNIHQLDSNLPPTDQRTLQFLAARSLIG</sequence>
<keyword evidence="3" id="KW-1185">Reference proteome</keyword>
<dbReference type="AlphaFoldDB" id="A0A9D4Q4D4"/>
<reference evidence="2" key="1">
    <citation type="journal article" date="2020" name="Cell">
        <title>Large-Scale Comparative Analyses of Tick Genomes Elucidate Their Genetic Diversity and Vector Capacities.</title>
        <authorList>
            <consortium name="Tick Genome and Microbiome Consortium (TIGMIC)"/>
            <person name="Jia N."/>
            <person name="Wang J."/>
            <person name="Shi W."/>
            <person name="Du L."/>
            <person name="Sun Y."/>
            <person name="Zhan W."/>
            <person name="Jiang J.F."/>
            <person name="Wang Q."/>
            <person name="Zhang B."/>
            <person name="Ji P."/>
            <person name="Bell-Sakyi L."/>
            <person name="Cui X.M."/>
            <person name="Yuan T.T."/>
            <person name="Jiang B.G."/>
            <person name="Yang W.F."/>
            <person name="Lam T.T."/>
            <person name="Chang Q.C."/>
            <person name="Ding S.J."/>
            <person name="Wang X.J."/>
            <person name="Zhu J.G."/>
            <person name="Ruan X.D."/>
            <person name="Zhao L."/>
            <person name="Wei J.T."/>
            <person name="Ye R.Z."/>
            <person name="Que T.C."/>
            <person name="Du C.H."/>
            <person name="Zhou Y.H."/>
            <person name="Cheng J.X."/>
            <person name="Dai P.F."/>
            <person name="Guo W.B."/>
            <person name="Han X.H."/>
            <person name="Huang E.J."/>
            <person name="Li L.F."/>
            <person name="Wei W."/>
            <person name="Gao Y.C."/>
            <person name="Liu J.Z."/>
            <person name="Shao H.Z."/>
            <person name="Wang X."/>
            <person name="Wang C.C."/>
            <person name="Yang T.C."/>
            <person name="Huo Q.B."/>
            <person name="Li W."/>
            <person name="Chen H.Y."/>
            <person name="Chen S.E."/>
            <person name="Zhou L.G."/>
            <person name="Ni X.B."/>
            <person name="Tian J.H."/>
            <person name="Sheng Y."/>
            <person name="Liu T."/>
            <person name="Pan Y.S."/>
            <person name="Xia L.Y."/>
            <person name="Li J."/>
            <person name="Zhao F."/>
            <person name="Cao W.C."/>
        </authorList>
    </citation>
    <scope>NUCLEOTIDE SEQUENCE</scope>
    <source>
        <strain evidence="2">Rsan-2018</strain>
    </source>
</reference>
<feature type="compositionally biased region" description="Basic and acidic residues" evidence="1">
    <location>
        <begin position="102"/>
        <end position="128"/>
    </location>
</feature>
<evidence type="ECO:0000313" key="2">
    <source>
        <dbReference type="EMBL" id="KAH7967870.1"/>
    </source>
</evidence>
<comment type="caution">
    <text evidence="2">The sequence shown here is derived from an EMBL/GenBank/DDBJ whole genome shotgun (WGS) entry which is preliminary data.</text>
</comment>
<protein>
    <submittedName>
        <fullName evidence="2">Uncharacterized protein</fullName>
    </submittedName>
</protein>
<feature type="region of interest" description="Disordered" evidence="1">
    <location>
        <begin position="175"/>
        <end position="247"/>
    </location>
</feature>
<gene>
    <name evidence="2" type="ORF">HPB52_003609</name>
</gene>
<reference evidence="2" key="2">
    <citation type="submission" date="2021-09" db="EMBL/GenBank/DDBJ databases">
        <authorList>
            <person name="Jia N."/>
            <person name="Wang J."/>
            <person name="Shi W."/>
            <person name="Du L."/>
            <person name="Sun Y."/>
            <person name="Zhan W."/>
            <person name="Jiang J."/>
            <person name="Wang Q."/>
            <person name="Zhang B."/>
            <person name="Ji P."/>
            <person name="Sakyi L.B."/>
            <person name="Cui X."/>
            <person name="Yuan T."/>
            <person name="Jiang B."/>
            <person name="Yang W."/>
            <person name="Lam T.T.-Y."/>
            <person name="Chang Q."/>
            <person name="Ding S."/>
            <person name="Wang X."/>
            <person name="Zhu J."/>
            <person name="Ruan X."/>
            <person name="Zhao L."/>
            <person name="Wei J."/>
            <person name="Que T."/>
            <person name="Du C."/>
            <person name="Cheng J."/>
            <person name="Dai P."/>
            <person name="Han X."/>
            <person name="Huang E."/>
            <person name="Gao Y."/>
            <person name="Liu J."/>
            <person name="Shao H."/>
            <person name="Ye R."/>
            <person name="Li L."/>
            <person name="Wei W."/>
            <person name="Wang X."/>
            <person name="Wang C."/>
            <person name="Huo Q."/>
            <person name="Li W."/>
            <person name="Guo W."/>
            <person name="Chen H."/>
            <person name="Chen S."/>
            <person name="Zhou L."/>
            <person name="Zhou L."/>
            <person name="Ni X."/>
            <person name="Tian J."/>
            <person name="Zhou Y."/>
            <person name="Sheng Y."/>
            <person name="Liu T."/>
            <person name="Pan Y."/>
            <person name="Xia L."/>
            <person name="Li J."/>
            <person name="Zhao F."/>
            <person name="Cao W."/>
        </authorList>
    </citation>
    <scope>NUCLEOTIDE SEQUENCE</scope>
    <source>
        <strain evidence="2">Rsan-2018</strain>
        <tissue evidence="2">Larvae</tissue>
    </source>
</reference>
<dbReference type="Proteomes" id="UP000821837">
    <property type="component" value="Unassembled WGS sequence"/>
</dbReference>
<feature type="compositionally biased region" description="Polar residues" evidence="1">
    <location>
        <begin position="237"/>
        <end position="247"/>
    </location>
</feature>
<organism evidence="2 3">
    <name type="scientific">Rhipicephalus sanguineus</name>
    <name type="common">Brown dog tick</name>
    <name type="synonym">Ixodes sanguineus</name>
    <dbReference type="NCBI Taxonomy" id="34632"/>
    <lineage>
        <taxon>Eukaryota</taxon>
        <taxon>Metazoa</taxon>
        <taxon>Ecdysozoa</taxon>
        <taxon>Arthropoda</taxon>
        <taxon>Chelicerata</taxon>
        <taxon>Arachnida</taxon>
        <taxon>Acari</taxon>
        <taxon>Parasitiformes</taxon>
        <taxon>Ixodida</taxon>
        <taxon>Ixodoidea</taxon>
        <taxon>Ixodidae</taxon>
        <taxon>Rhipicephalinae</taxon>
        <taxon>Rhipicephalus</taxon>
        <taxon>Rhipicephalus</taxon>
    </lineage>
</organism>
<feature type="compositionally biased region" description="Basic and acidic residues" evidence="1">
    <location>
        <begin position="202"/>
        <end position="219"/>
    </location>
</feature>
<evidence type="ECO:0000256" key="1">
    <source>
        <dbReference type="SAM" id="MobiDB-lite"/>
    </source>
</evidence>
<evidence type="ECO:0000313" key="3">
    <source>
        <dbReference type="Proteomes" id="UP000821837"/>
    </source>
</evidence>
<accession>A0A9D4Q4D4</accession>
<name>A0A9D4Q4D4_RHISA</name>
<proteinExistence type="predicted"/>
<dbReference type="EMBL" id="JABSTV010001248">
    <property type="protein sequence ID" value="KAH7967870.1"/>
    <property type="molecule type" value="Genomic_DNA"/>
</dbReference>
<feature type="compositionally biased region" description="Low complexity" evidence="1">
    <location>
        <begin position="183"/>
        <end position="193"/>
    </location>
</feature>
<feature type="region of interest" description="Disordered" evidence="1">
    <location>
        <begin position="102"/>
        <end position="136"/>
    </location>
</feature>